<keyword evidence="2" id="KW-1185">Reference proteome</keyword>
<evidence type="ECO:0000313" key="1">
    <source>
        <dbReference type="EMBL" id="WXA90040.1"/>
    </source>
</evidence>
<evidence type="ECO:0008006" key="3">
    <source>
        <dbReference type="Google" id="ProtNLM"/>
    </source>
</evidence>
<dbReference type="InterPro" id="IPR024079">
    <property type="entry name" value="MetalloPept_cat_dom_sf"/>
</dbReference>
<name>A0ABZ2JXM6_9BACT</name>
<accession>A0ABZ2JXM6</accession>
<dbReference type="Gene3D" id="3.40.390.10">
    <property type="entry name" value="Collagenase (Catalytic Domain)"/>
    <property type="match status" value="1"/>
</dbReference>
<dbReference type="RefSeq" id="WP_394840653.1">
    <property type="nucleotide sequence ID" value="NZ_CP089982.1"/>
</dbReference>
<reference evidence="1 2" key="1">
    <citation type="submission" date="2021-12" db="EMBL/GenBank/DDBJ databases">
        <title>Discovery of the Pendulisporaceae a myxobacterial family with distinct sporulation behavior and unique specialized metabolism.</title>
        <authorList>
            <person name="Garcia R."/>
            <person name="Popoff A."/>
            <person name="Bader C.D."/>
            <person name="Loehr J."/>
            <person name="Walesch S."/>
            <person name="Walt C."/>
            <person name="Boldt J."/>
            <person name="Bunk B."/>
            <person name="Haeckl F.J.F.P.J."/>
            <person name="Gunesch A.P."/>
            <person name="Birkelbach J."/>
            <person name="Nuebel U."/>
            <person name="Pietschmann T."/>
            <person name="Bach T."/>
            <person name="Mueller R."/>
        </authorList>
    </citation>
    <scope>NUCLEOTIDE SEQUENCE [LARGE SCALE GENOMIC DNA]</scope>
    <source>
        <strain evidence="1 2">MSr12523</strain>
    </source>
</reference>
<dbReference type="Proteomes" id="UP001379533">
    <property type="component" value="Chromosome"/>
</dbReference>
<proteinExistence type="predicted"/>
<gene>
    <name evidence="1" type="ORF">LZC95_26495</name>
</gene>
<dbReference type="EMBL" id="CP089982">
    <property type="protein sequence ID" value="WXA90040.1"/>
    <property type="molecule type" value="Genomic_DNA"/>
</dbReference>
<organism evidence="1 2">
    <name type="scientific">Pendulispora brunnea</name>
    <dbReference type="NCBI Taxonomy" id="2905690"/>
    <lineage>
        <taxon>Bacteria</taxon>
        <taxon>Pseudomonadati</taxon>
        <taxon>Myxococcota</taxon>
        <taxon>Myxococcia</taxon>
        <taxon>Myxococcales</taxon>
        <taxon>Sorangiineae</taxon>
        <taxon>Pendulisporaceae</taxon>
        <taxon>Pendulispora</taxon>
    </lineage>
</organism>
<dbReference type="SUPFAM" id="SSF55486">
    <property type="entry name" value="Metalloproteases ('zincins'), catalytic domain"/>
    <property type="match status" value="1"/>
</dbReference>
<evidence type="ECO:0000313" key="2">
    <source>
        <dbReference type="Proteomes" id="UP001379533"/>
    </source>
</evidence>
<protein>
    <recommendedName>
        <fullName evidence="3">Peptidase M10 metallopeptidase domain-containing protein</fullName>
    </recommendedName>
</protein>
<sequence>MHGVLTTFGLAIAIARYDGQPVRDDAWVSAQIEEANRLFAAADVDFRWTAEGTLSERYAEMHSRNDRDALAAQVMGRGTIPIFIVKSLEDVDEPGRPRMGVCWKKSYLIMAAHAKPTVLAHELGHFFGNPHSQVDDNLMSYSRTGGAVFLDGVQLGRIRGGAKRFFESGFLVDVGAGRLFP</sequence>